<keyword evidence="1" id="KW-1133">Transmembrane helix</keyword>
<keyword evidence="3" id="KW-1185">Reference proteome</keyword>
<protein>
    <submittedName>
        <fullName evidence="2">Uncharacterized protein</fullName>
    </submittedName>
</protein>
<organism evidence="2 3">
    <name type="scientific">Aquirhabdus parva</name>
    <dbReference type="NCBI Taxonomy" id="2283318"/>
    <lineage>
        <taxon>Bacteria</taxon>
        <taxon>Pseudomonadati</taxon>
        <taxon>Pseudomonadota</taxon>
        <taxon>Gammaproteobacteria</taxon>
        <taxon>Moraxellales</taxon>
        <taxon>Moraxellaceae</taxon>
        <taxon>Aquirhabdus</taxon>
    </lineage>
</organism>
<dbReference type="RefSeq" id="WP_114899381.1">
    <property type="nucleotide sequence ID" value="NZ_CP031222.1"/>
</dbReference>
<evidence type="ECO:0000313" key="3">
    <source>
        <dbReference type="Proteomes" id="UP000253940"/>
    </source>
</evidence>
<keyword evidence="1" id="KW-0472">Membrane</keyword>
<dbReference type="AlphaFoldDB" id="A0A345P7L3"/>
<name>A0A345P7L3_9GAMM</name>
<evidence type="ECO:0000313" key="2">
    <source>
        <dbReference type="EMBL" id="AXI03272.1"/>
    </source>
</evidence>
<feature type="transmembrane region" description="Helical" evidence="1">
    <location>
        <begin position="118"/>
        <end position="137"/>
    </location>
</feature>
<sequence>MSKDEKEAPKAKAYGKTTYIILITIFLLPVLFWGMAYEFSYFYVLGIDVSNVFTGLFTPFYYLYTPLSYILTLLIGMVVVTNISKFFSKNIQRDEWKNAVEQLEQLDINASILQAKTASTICFIYWVYVLLALHFGWSTRVGTVFLTMIFYCIGFFIAGFYKSNIHGRVPLILAFIISVGFCFSAGGIAIASMDKKNLGIIRSDMVVIVKSDGKSYTANANQITPEIRAIIKALSPIKLP</sequence>
<dbReference type="Proteomes" id="UP000253940">
    <property type="component" value="Chromosome"/>
</dbReference>
<dbReference type="KEGG" id="mbah:HYN46_10730"/>
<keyword evidence="1" id="KW-0812">Transmembrane</keyword>
<feature type="transmembrane region" description="Helical" evidence="1">
    <location>
        <begin position="63"/>
        <end position="83"/>
    </location>
</feature>
<feature type="transmembrane region" description="Helical" evidence="1">
    <location>
        <begin position="20"/>
        <end position="43"/>
    </location>
</feature>
<feature type="transmembrane region" description="Helical" evidence="1">
    <location>
        <begin position="143"/>
        <end position="161"/>
    </location>
</feature>
<reference evidence="2 3" key="1">
    <citation type="submission" date="2018-07" db="EMBL/GenBank/DDBJ databases">
        <title>Genome sequencing of Moraxellaceae gen. HYN0046.</title>
        <authorList>
            <person name="Kim M."/>
            <person name="Yi H."/>
        </authorList>
    </citation>
    <scope>NUCLEOTIDE SEQUENCE [LARGE SCALE GENOMIC DNA]</scope>
    <source>
        <strain evidence="2 3">HYN0046</strain>
    </source>
</reference>
<accession>A0A345P7L3</accession>
<proteinExistence type="predicted"/>
<dbReference type="EMBL" id="CP031222">
    <property type="protein sequence ID" value="AXI03272.1"/>
    <property type="molecule type" value="Genomic_DNA"/>
</dbReference>
<gene>
    <name evidence="2" type="ORF">HYN46_10730</name>
</gene>
<feature type="transmembrane region" description="Helical" evidence="1">
    <location>
        <begin position="173"/>
        <end position="193"/>
    </location>
</feature>
<evidence type="ECO:0000256" key="1">
    <source>
        <dbReference type="SAM" id="Phobius"/>
    </source>
</evidence>